<feature type="transmembrane region" description="Helical" evidence="2">
    <location>
        <begin position="118"/>
        <end position="137"/>
    </location>
</feature>
<dbReference type="eggNOG" id="COG2823">
    <property type="taxonomic scope" value="Bacteria"/>
</dbReference>
<dbReference type="HOGENOM" id="CLU_112470_0_0_5"/>
<dbReference type="STRING" id="349163.Acry_2874"/>
<dbReference type="AlphaFoldDB" id="A5G2I2"/>
<dbReference type="EMBL" id="CP000697">
    <property type="protein sequence ID" value="ABQ32064.1"/>
    <property type="molecule type" value="Genomic_DNA"/>
</dbReference>
<gene>
    <name evidence="3" type="ordered locus">Acry_2874</name>
</gene>
<evidence type="ECO:0000313" key="3">
    <source>
        <dbReference type="EMBL" id="ABQ32064.1"/>
    </source>
</evidence>
<sequence length="232" mass="23896">MRQPGGACRGRTGSDGRRGGPVCPSIVQKGKTMSAIEPAITIREAVGVFTERDAFQAAVDDLLMAGFDRADISLLASEASVFETPRTERRNIAGLEDDPKTPRGDYVSPESVGDAEGALIGGLLYVGAVVAAVPIVAAGGELAAAVIASAIGGGTGGLIGGVLAKFVGDSRARRLQDQLEQGGLLLWVRTWTPEQERRALDILTRHGARDAHVHALPGLSHGEGAELGGGNA</sequence>
<proteinExistence type="predicted"/>
<protein>
    <recommendedName>
        <fullName evidence="5">DUF1269 domain-containing protein</fullName>
    </recommendedName>
</protein>
<evidence type="ECO:0000313" key="4">
    <source>
        <dbReference type="Proteomes" id="UP000000245"/>
    </source>
</evidence>
<reference evidence="3 4" key="1">
    <citation type="submission" date="2007-05" db="EMBL/GenBank/DDBJ databases">
        <title>Complete sequence of chromosome of Acidiphilium cryptum JF-5.</title>
        <authorList>
            <consortium name="US DOE Joint Genome Institute"/>
            <person name="Copeland A."/>
            <person name="Lucas S."/>
            <person name="Lapidus A."/>
            <person name="Barry K."/>
            <person name="Detter J.C."/>
            <person name="Glavina del Rio T."/>
            <person name="Hammon N."/>
            <person name="Israni S."/>
            <person name="Dalin E."/>
            <person name="Tice H."/>
            <person name="Pitluck S."/>
            <person name="Sims D."/>
            <person name="Brettin T."/>
            <person name="Bruce D."/>
            <person name="Han C."/>
            <person name="Schmutz J."/>
            <person name="Larimer F."/>
            <person name="Land M."/>
            <person name="Hauser L."/>
            <person name="Kyrpides N."/>
            <person name="Kim E."/>
            <person name="Magnuson T."/>
            <person name="Richardson P."/>
        </authorList>
    </citation>
    <scope>NUCLEOTIDE SEQUENCE [LARGE SCALE GENOMIC DNA]</scope>
    <source>
        <strain evidence="3 4">JF-5</strain>
    </source>
</reference>
<evidence type="ECO:0000256" key="1">
    <source>
        <dbReference type="SAM" id="MobiDB-lite"/>
    </source>
</evidence>
<evidence type="ECO:0008006" key="5">
    <source>
        <dbReference type="Google" id="ProtNLM"/>
    </source>
</evidence>
<feature type="region of interest" description="Disordered" evidence="1">
    <location>
        <begin position="1"/>
        <end position="26"/>
    </location>
</feature>
<evidence type="ECO:0000256" key="2">
    <source>
        <dbReference type="SAM" id="Phobius"/>
    </source>
</evidence>
<keyword evidence="2" id="KW-0472">Membrane</keyword>
<keyword evidence="4" id="KW-1185">Reference proteome</keyword>
<dbReference type="KEGG" id="acr:Acry_2874"/>
<keyword evidence="2" id="KW-0812">Transmembrane</keyword>
<keyword evidence="2" id="KW-1133">Transmembrane helix</keyword>
<dbReference type="Proteomes" id="UP000000245">
    <property type="component" value="Chromosome"/>
</dbReference>
<accession>A5G2I2</accession>
<name>A5G2I2_ACICJ</name>
<organism evidence="3 4">
    <name type="scientific">Acidiphilium cryptum (strain JF-5)</name>
    <dbReference type="NCBI Taxonomy" id="349163"/>
    <lineage>
        <taxon>Bacteria</taxon>
        <taxon>Pseudomonadati</taxon>
        <taxon>Pseudomonadota</taxon>
        <taxon>Alphaproteobacteria</taxon>
        <taxon>Acetobacterales</taxon>
        <taxon>Acidocellaceae</taxon>
        <taxon>Acidiphilium</taxon>
    </lineage>
</organism>
<feature type="transmembrane region" description="Helical" evidence="2">
    <location>
        <begin position="143"/>
        <end position="164"/>
    </location>
</feature>